<keyword evidence="3" id="KW-1133">Transmembrane helix</keyword>
<dbReference type="GO" id="GO:0016020">
    <property type="term" value="C:membrane"/>
    <property type="evidence" value="ECO:0007669"/>
    <property type="project" value="GOC"/>
</dbReference>
<keyword evidence="6" id="KW-1185">Reference proteome</keyword>
<evidence type="ECO:0000256" key="3">
    <source>
        <dbReference type="SAM" id="Phobius"/>
    </source>
</evidence>
<proteinExistence type="predicted"/>
<dbReference type="PANTHER" id="PTHR31302">
    <property type="entry name" value="TRANSMEMBRANE PROTEIN WITH METALLOPHOSPHOESTERASE DOMAIN-RELATED"/>
    <property type="match status" value="1"/>
</dbReference>
<dbReference type="Pfam" id="PF00149">
    <property type="entry name" value="Metallophos"/>
    <property type="match status" value="1"/>
</dbReference>
<keyword evidence="3" id="KW-0472">Membrane</keyword>
<name>A0A1I0A5L1_9BACT</name>
<feature type="domain" description="Calcineurin-like phosphoesterase" evidence="4">
    <location>
        <begin position="190"/>
        <end position="373"/>
    </location>
</feature>
<dbReference type="GO" id="GO:0009245">
    <property type="term" value="P:lipid A biosynthetic process"/>
    <property type="evidence" value="ECO:0007669"/>
    <property type="project" value="TreeGrafter"/>
</dbReference>
<dbReference type="InterPro" id="IPR051158">
    <property type="entry name" value="Metallophosphoesterase_sf"/>
</dbReference>
<dbReference type="SUPFAM" id="SSF56300">
    <property type="entry name" value="Metallo-dependent phosphatases"/>
    <property type="match status" value="1"/>
</dbReference>
<gene>
    <name evidence="5" type="ORF">SAMN04487998_0586</name>
</gene>
<reference evidence="6" key="1">
    <citation type="submission" date="2016-10" db="EMBL/GenBank/DDBJ databases">
        <authorList>
            <person name="Varghese N."/>
            <person name="Submissions S."/>
        </authorList>
    </citation>
    <scope>NUCLEOTIDE SEQUENCE [LARGE SCALE GENOMIC DNA]</scope>
    <source>
        <strain evidence="6">DSM 15310</strain>
    </source>
</reference>
<sequence length="435" mass="48101">MPLPAPVPYFVVPITGAPFFMSRKLFLPFFLALVAAAEWYAFQAVRTLVQASSPGVRRTTTILYWVVTALVWGLGIWAVSNRREHVSYKAYFGGLLLAVIAAKMLIIIPLLLEDVVRLGRWALQLVGRPAGAGAGPAISRSEFLSKAALVAGAVPFVALIWGMFKGRTDYTVKRVVLRFPNLPASFDGFKMLQISDLHTGSFQSLDPLRRAVALINEQAADMVFMTGDLVNNYAAEVEEHIDTLAGIRAKLPIYSVLGNHDYSDYVDWTQEGGQAAKDANLARLKNSHARMGWNLLLDEARTVERNGEKISIIGVQNWGARGFAQYGNLAKAHAAADPAAPFKILLSHDPSHWDAQVVNYPDIDLMLAGHTHGMQFGINLSFLKWSPVQYAYKQWAGLYQRGRQHLYVNTGLGFIGYPGRVGFLPEITVFELRRG</sequence>
<dbReference type="PANTHER" id="PTHR31302:SF31">
    <property type="entry name" value="PHOSPHODIESTERASE YAEI"/>
    <property type="match status" value="1"/>
</dbReference>
<evidence type="ECO:0000256" key="1">
    <source>
        <dbReference type="ARBA" id="ARBA00022723"/>
    </source>
</evidence>
<dbReference type="AlphaFoldDB" id="A0A1I0A5L1"/>
<accession>A0A1I0A5L1</accession>
<evidence type="ECO:0000313" key="6">
    <source>
        <dbReference type="Proteomes" id="UP000198697"/>
    </source>
</evidence>
<dbReference type="GO" id="GO:0008758">
    <property type="term" value="F:UDP-2,3-diacylglucosamine hydrolase activity"/>
    <property type="evidence" value="ECO:0007669"/>
    <property type="project" value="TreeGrafter"/>
</dbReference>
<organism evidence="5 6">
    <name type="scientific">Hymenobacter actinosclerus</name>
    <dbReference type="NCBI Taxonomy" id="82805"/>
    <lineage>
        <taxon>Bacteria</taxon>
        <taxon>Pseudomonadati</taxon>
        <taxon>Bacteroidota</taxon>
        <taxon>Cytophagia</taxon>
        <taxon>Cytophagales</taxon>
        <taxon>Hymenobacteraceae</taxon>
        <taxon>Hymenobacter</taxon>
    </lineage>
</organism>
<dbReference type="Gene3D" id="3.60.21.10">
    <property type="match status" value="1"/>
</dbReference>
<protein>
    <recommendedName>
        <fullName evidence="4">Calcineurin-like phosphoesterase domain-containing protein</fullName>
    </recommendedName>
</protein>
<keyword evidence="2" id="KW-0378">Hydrolase</keyword>
<keyword evidence="1" id="KW-0479">Metal-binding</keyword>
<evidence type="ECO:0000256" key="2">
    <source>
        <dbReference type="ARBA" id="ARBA00022801"/>
    </source>
</evidence>
<evidence type="ECO:0000313" key="5">
    <source>
        <dbReference type="EMBL" id="SES88946.1"/>
    </source>
</evidence>
<feature type="transmembrane region" description="Helical" evidence="3">
    <location>
        <begin position="91"/>
        <end position="112"/>
    </location>
</feature>
<keyword evidence="3" id="KW-0812">Transmembrane</keyword>
<dbReference type="Proteomes" id="UP000198697">
    <property type="component" value="Unassembled WGS sequence"/>
</dbReference>
<feature type="transmembrane region" description="Helical" evidence="3">
    <location>
        <begin position="143"/>
        <end position="164"/>
    </location>
</feature>
<feature type="transmembrane region" description="Helical" evidence="3">
    <location>
        <begin position="25"/>
        <end position="42"/>
    </location>
</feature>
<dbReference type="EMBL" id="FOHS01000001">
    <property type="protein sequence ID" value="SES88946.1"/>
    <property type="molecule type" value="Genomic_DNA"/>
</dbReference>
<evidence type="ECO:0000259" key="4">
    <source>
        <dbReference type="Pfam" id="PF00149"/>
    </source>
</evidence>
<feature type="transmembrane region" description="Helical" evidence="3">
    <location>
        <begin position="62"/>
        <end position="79"/>
    </location>
</feature>
<dbReference type="GO" id="GO:0046872">
    <property type="term" value="F:metal ion binding"/>
    <property type="evidence" value="ECO:0007669"/>
    <property type="project" value="UniProtKB-KW"/>
</dbReference>
<dbReference type="STRING" id="82805.SAMN04487998_0586"/>
<dbReference type="InterPro" id="IPR004843">
    <property type="entry name" value="Calcineurin-like_PHP"/>
</dbReference>
<dbReference type="InterPro" id="IPR029052">
    <property type="entry name" value="Metallo-depent_PP-like"/>
</dbReference>